<name>A0A9X3J4J1_9BACT</name>
<dbReference type="RefSeq" id="WP_343332782.1">
    <property type="nucleotide sequence ID" value="NZ_JAPOHD010000017.1"/>
</dbReference>
<dbReference type="Proteomes" id="UP001145087">
    <property type="component" value="Unassembled WGS sequence"/>
</dbReference>
<comment type="caution">
    <text evidence="2">The sequence shown here is derived from an EMBL/GenBank/DDBJ whole genome shotgun (WGS) entry which is preliminary data.</text>
</comment>
<proteinExistence type="predicted"/>
<protein>
    <recommendedName>
        <fullName evidence="1">Fibrobacter succinogenes major paralogous domain-containing protein</fullName>
    </recommendedName>
</protein>
<evidence type="ECO:0000313" key="3">
    <source>
        <dbReference type="Proteomes" id="UP001145087"/>
    </source>
</evidence>
<dbReference type="InterPro" id="IPR011871">
    <property type="entry name" value="Fib_succ_major"/>
</dbReference>
<evidence type="ECO:0000259" key="1">
    <source>
        <dbReference type="Pfam" id="PF09603"/>
    </source>
</evidence>
<sequence>MKKIYFLISLLTIISLGLSETRAQVPQSFLYQAEARDSKGKVLVEESLSVKVTINQNSTEIYQEIHDVMTDMNGLFNLRIGEGDIIEDGDFSTIVWDNGTYYLNIQISIGASNNYTDMGTTQLLSVPYALHAETVSNADDADADPLNELNTNVSLNGTNLEVTDAGGTKSADLSTLVNLTSCDIVLDILLHTEDLETLINAGVPLEVLNNAGYGVGVLRRNGVSEQDLINAGLTGFVSDEDGNNYKWVRIGGQVWMAENLAYDADDGSMVYDDDESNLAIYGRLYIWDVVMQGESGSESNPSGVQGICPCGWHVPSEAEWMELRNHLISNGYSYEAAGNALKATSGWDNDANGSDDYGFSAVPGGRYVNWPSESGYRDIGSWAFWWTTDEINQGTGVWGFTLGYLGQTYVGNTLKTDAIYVRCVRD</sequence>
<keyword evidence="3" id="KW-1185">Reference proteome</keyword>
<evidence type="ECO:0000313" key="2">
    <source>
        <dbReference type="EMBL" id="MCY1720449.1"/>
    </source>
</evidence>
<dbReference type="NCBIfam" id="TIGR02145">
    <property type="entry name" value="Fib_succ_major"/>
    <property type="match status" value="1"/>
</dbReference>
<gene>
    <name evidence="2" type="ORF">OU798_08865</name>
</gene>
<accession>A0A9X3J4J1</accession>
<organism evidence="2 3">
    <name type="scientific">Draconibacterium aestuarii</name>
    <dbReference type="NCBI Taxonomy" id="2998507"/>
    <lineage>
        <taxon>Bacteria</taxon>
        <taxon>Pseudomonadati</taxon>
        <taxon>Bacteroidota</taxon>
        <taxon>Bacteroidia</taxon>
        <taxon>Marinilabiliales</taxon>
        <taxon>Prolixibacteraceae</taxon>
        <taxon>Draconibacterium</taxon>
    </lineage>
</organism>
<dbReference type="Pfam" id="PF09603">
    <property type="entry name" value="Fib_succ_major"/>
    <property type="match status" value="1"/>
</dbReference>
<feature type="domain" description="Fibrobacter succinogenes major paralogous" evidence="1">
    <location>
        <begin position="248"/>
        <end position="425"/>
    </location>
</feature>
<dbReference type="EMBL" id="JAPOHD010000017">
    <property type="protein sequence ID" value="MCY1720449.1"/>
    <property type="molecule type" value="Genomic_DNA"/>
</dbReference>
<reference evidence="2" key="1">
    <citation type="submission" date="2022-11" db="EMBL/GenBank/DDBJ databases">
        <title>Marilongibacter aestuarii gen. nov., sp. nov., isolated from tidal flat sediment.</title>
        <authorList>
            <person name="Jiayan W."/>
        </authorList>
    </citation>
    <scope>NUCLEOTIDE SEQUENCE</scope>
    <source>
        <strain evidence="2">Z1-6</strain>
    </source>
</reference>
<dbReference type="AlphaFoldDB" id="A0A9X3J4J1"/>